<sequence>MPRYSVELRRDGRIPAEHELMPLIKWLFDEPNPVALNTALAQLGVSRPGFRLPYVPLSHSQAGGVRQDGREYFVGEEDI</sequence>
<keyword evidence="2" id="KW-1185">Reference proteome</keyword>
<accession>A0ACB9QU09</accession>
<dbReference type="EMBL" id="CM042884">
    <property type="protein sequence ID" value="KAI4368703.1"/>
    <property type="molecule type" value="Genomic_DNA"/>
</dbReference>
<organism evidence="1 2">
    <name type="scientific">Melastoma candidum</name>
    <dbReference type="NCBI Taxonomy" id="119954"/>
    <lineage>
        <taxon>Eukaryota</taxon>
        <taxon>Viridiplantae</taxon>
        <taxon>Streptophyta</taxon>
        <taxon>Embryophyta</taxon>
        <taxon>Tracheophyta</taxon>
        <taxon>Spermatophyta</taxon>
        <taxon>Magnoliopsida</taxon>
        <taxon>eudicotyledons</taxon>
        <taxon>Gunneridae</taxon>
        <taxon>Pentapetalae</taxon>
        <taxon>rosids</taxon>
        <taxon>malvids</taxon>
        <taxon>Myrtales</taxon>
        <taxon>Melastomataceae</taxon>
        <taxon>Melastomatoideae</taxon>
        <taxon>Melastomateae</taxon>
        <taxon>Melastoma</taxon>
    </lineage>
</organism>
<dbReference type="Proteomes" id="UP001057402">
    <property type="component" value="Chromosome 5"/>
</dbReference>
<evidence type="ECO:0000313" key="1">
    <source>
        <dbReference type="EMBL" id="KAI4368703.1"/>
    </source>
</evidence>
<proteinExistence type="predicted"/>
<protein>
    <submittedName>
        <fullName evidence="1">Uncharacterized protein</fullName>
    </submittedName>
</protein>
<reference evidence="2" key="1">
    <citation type="journal article" date="2023" name="Front. Plant Sci.">
        <title>Chromosomal-level genome assembly of Melastoma candidum provides insights into trichome evolution.</title>
        <authorList>
            <person name="Zhong Y."/>
            <person name="Wu W."/>
            <person name="Sun C."/>
            <person name="Zou P."/>
            <person name="Liu Y."/>
            <person name="Dai S."/>
            <person name="Zhou R."/>
        </authorList>
    </citation>
    <scope>NUCLEOTIDE SEQUENCE [LARGE SCALE GENOMIC DNA]</scope>
</reference>
<comment type="caution">
    <text evidence="1">The sequence shown here is derived from an EMBL/GenBank/DDBJ whole genome shotgun (WGS) entry which is preliminary data.</text>
</comment>
<evidence type="ECO:0000313" key="2">
    <source>
        <dbReference type="Proteomes" id="UP001057402"/>
    </source>
</evidence>
<gene>
    <name evidence="1" type="ORF">MLD38_017230</name>
</gene>
<name>A0ACB9QU09_9MYRT</name>